<evidence type="ECO:0008006" key="9">
    <source>
        <dbReference type="Google" id="ProtNLM"/>
    </source>
</evidence>
<feature type="transmembrane region" description="Helical" evidence="6">
    <location>
        <begin position="65"/>
        <end position="90"/>
    </location>
</feature>
<protein>
    <recommendedName>
        <fullName evidence="9">Solute carrier family 7 member 9</fullName>
    </recommendedName>
</protein>
<evidence type="ECO:0000256" key="4">
    <source>
        <dbReference type="ARBA" id="ARBA00023136"/>
    </source>
</evidence>
<evidence type="ECO:0000313" key="8">
    <source>
        <dbReference type="Proteomes" id="UP001176940"/>
    </source>
</evidence>
<comment type="caution">
    <text evidence="7">The sequence shown here is derived from an EMBL/GenBank/DDBJ whole genome shotgun (WGS) entry which is preliminary data.</text>
</comment>
<comment type="subcellular location">
    <subcellularLocation>
        <location evidence="1">Membrane</location>
        <topology evidence="1">Multi-pass membrane protein</topology>
    </subcellularLocation>
</comment>
<dbReference type="PIRSF" id="PIRSF006060">
    <property type="entry name" value="AA_transporter"/>
    <property type="match status" value="1"/>
</dbReference>
<feature type="transmembrane region" description="Helical" evidence="6">
    <location>
        <begin position="498"/>
        <end position="519"/>
    </location>
</feature>
<feature type="transmembrane region" description="Helical" evidence="6">
    <location>
        <begin position="411"/>
        <end position="430"/>
    </location>
</feature>
<feature type="transmembrane region" description="Helical" evidence="6">
    <location>
        <begin position="111"/>
        <end position="137"/>
    </location>
</feature>
<dbReference type="PANTHER" id="PTHR11785:SF354">
    <property type="entry name" value="B(0,+)-TYPE AMINO ACID TRANSPORTER 1"/>
    <property type="match status" value="1"/>
</dbReference>
<dbReference type="PANTHER" id="PTHR11785">
    <property type="entry name" value="AMINO ACID TRANSPORTER"/>
    <property type="match status" value="1"/>
</dbReference>
<evidence type="ECO:0000256" key="2">
    <source>
        <dbReference type="ARBA" id="ARBA00022692"/>
    </source>
</evidence>
<accession>A0ABN9M059</accession>
<dbReference type="Pfam" id="PF13520">
    <property type="entry name" value="AA_permease_2"/>
    <property type="match status" value="2"/>
</dbReference>
<feature type="region of interest" description="Disordered" evidence="5">
    <location>
        <begin position="1"/>
        <end position="25"/>
    </location>
</feature>
<dbReference type="InterPro" id="IPR050598">
    <property type="entry name" value="AminoAcid_Transporter"/>
</dbReference>
<feature type="transmembrane region" description="Helical" evidence="6">
    <location>
        <begin position="186"/>
        <end position="205"/>
    </location>
</feature>
<dbReference type="Gene3D" id="1.20.1740.10">
    <property type="entry name" value="Amino acid/polyamine transporter I"/>
    <property type="match status" value="1"/>
</dbReference>
<reference evidence="7" key="1">
    <citation type="submission" date="2023-07" db="EMBL/GenBank/DDBJ databases">
        <authorList>
            <person name="Stuckert A."/>
        </authorList>
    </citation>
    <scope>NUCLEOTIDE SEQUENCE</scope>
</reference>
<dbReference type="InterPro" id="IPR002293">
    <property type="entry name" value="AA/rel_permease1"/>
</dbReference>
<feature type="compositionally biased region" description="Basic and acidic residues" evidence="5">
    <location>
        <begin position="1"/>
        <end position="16"/>
    </location>
</feature>
<keyword evidence="3 6" id="KW-1133">Transmembrane helix</keyword>
<feature type="transmembrane region" description="Helical" evidence="6">
    <location>
        <begin position="256"/>
        <end position="281"/>
    </location>
</feature>
<feature type="transmembrane region" description="Helical" evidence="6">
    <location>
        <begin position="332"/>
        <end position="353"/>
    </location>
</feature>
<dbReference type="EMBL" id="CAUEEQ010040306">
    <property type="protein sequence ID" value="CAJ0955466.1"/>
    <property type="molecule type" value="Genomic_DNA"/>
</dbReference>
<evidence type="ECO:0000256" key="1">
    <source>
        <dbReference type="ARBA" id="ARBA00004141"/>
    </source>
</evidence>
<gene>
    <name evidence="7" type="ORF">RIMI_LOCUS15160950</name>
</gene>
<keyword evidence="4 6" id="KW-0472">Membrane</keyword>
<feature type="transmembrane region" description="Helical" evidence="6">
    <location>
        <begin position="365"/>
        <end position="391"/>
    </location>
</feature>
<proteinExistence type="predicted"/>
<name>A0ABN9M059_9NEOB</name>
<feature type="transmembrane region" description="Helical" evidence="6">
    <location>
        <begin position="436"/>
        <end position="457"/>
    </location>
</feature>
<feature type="transmembrane region" description="Helical" evidence="6">
    <location>
        <begin position="217"/>
        <end position="236"/>
    </location>
</feature>
<keyword evidence="8" id="KW-1185">Reference proteome</keyword>
<evidence type="ECO:0000313" key="7">
    <source>
        <dbReference type="EMBL" id="CAJ0955466.1"/>
    </source>
</evidence>
<evidence type="ECO:0000256" key="3">
    <source>
        <dbReference type="ARBA" id="ARBA00022989"/>
    </source>
</evidence>
<evidence type="ECO:0000256" key="6">
    <source>
        <dbReference type="SAM" id="Phobius"/>
    </source>
</evidence>
<feature type="transmembrane region" description="Helical" evidence="6">
    <location>
        <begin position="34"/>
        <end position="53"/>
    </location>
</feature>
<organism evidence="7 8">
    <name type="scientific">Ranitomeya imitator</name>
    <name type="common">mimic poison frog</name>
    <dbReference type="NCBI Taxonomy" id="111125"/>
    <lineage>
        <taxon>Eukaryota</taxon>
        <taxon>Metazoa</taxon>
        <taxon>Chordata</taxon>
        <taxon>Craniata</taxon>
        <taxon>Vertebrata</taxon>
        <taxon>Euteleostomi</taxon>
        <taxon>Amphibia</taxon>
        <taxon>Batrachia</taxon>
        <taxon>Anura</taxon>
        <taxon>Neobatrachia</taxon>
        <taxon>Hyloidea</taxon>
        <taxon>Dendrobatidae</taxon>
        <taxon>Dendrobatinae</taxon>
        <taxon>Ranitomeya</taxon>
    </lineage>
</organism>
<dbReference type="Proteomes" id="UP001176940">
    <property type="component" value="Unassembled WGS sequence"/>
</dbReference>
<keyword evidence="2 6" id="KW-0812">Transmembrane</keyword>
<feature type="transmembrane region" description="Helical" evidence="6">
    <location>
        <begin position="469"/>
        <end position="492"/>
    </location>
</feature>
<sequence>MDESSIKKRKGGKDEDNQSTQSEESTAMQLKKQVGLLSGISLIVGTIIGSGIFISPKSVLRNTGAVGPCLVIWAVCGVIGIMGALCFAELGTMITKSGGEYPYLMEAYGQIPAFLFSWASVIVMKPSSFAIICLSFAEYASAPFYPGCEPPEVVIKCLAAAAILTITVVNCLSVKLASYLQNFLTVAKLIIIIIIIVSGIVLLIQGNTQNFTNSFEGSKITVGGIGLALYNGLWAYDGWNQLNYITEELKNPYRNLPLAIILGIPLVMACYLLVNISYYTVMTPTELLQSPAVAVLTSVLGCFQYMEMFPEHSAVRLLGAVSGRSRGVFPEYSGSCGGCSWYMVVLGGCFRYMTFGDRVLYPAAWIIPLFVAFSTIGSANGTCFTAGRLTYVAGREGHMLKFLSYISVKRLTPLPAIVSYGIIGMIYIIPADINTLINYFSFAVWLFYGLTIAGLVVMRFTKKDMKRPIKIPIVIPILMVLVSIYLVLAPIIGEPEWAYLYCVLFILGGLIFYFPFVHFKVKWAQKITKPITMYVQMIMEVVPPEEPKN</sequence>
<evidence type="ECO:0000256" key="5">
    <source>
        <dbReference type="SAM" id="MobiDB-lite"/>
    </source>
</evidence>